<dbReference type="STRING" id="180197.SAMN02982919_01426"/>
<feature type="chain" id="PRO_5011640382" evidence="1">
    <location>
        <begin position="23"/>
        <end position="660"/>
    </location>
</feature>
<dbReference type="EMBL" id="FOGD01000003">
    <property type="protein sequence ID" value="SEQ93352.1"/>
    <property type="molecule type" value="Genomic_DNA"/>
</dbReference>
<dbReference type="InterPro" id="IPR013783">
    <property type="entry name" value="Ig-like_fold"/>
</dbReference>
<keyword evidence="3" id="KW-1185">Reference proteome</keyword>
<dbReference type="Proteomes" id="UP000199766">
    <property type="component" value="Unassembled WGS sequence"/>
</dbReference>
<dbReference type="Gene3D" id="2.60.40.10">
    <property type="entry name" value="Immunoglobulins"/>
    <property type="match status" value="1"/>
</dbReference>
<name>A0A1H9K2L0_9BURK</name>
<keyword evidence="2" id="KW-0946">Virion</keyword>
<feature type="signal peptide" evidence="1">
    <location>
        <begin position="1"/>
        <end position="22"/>
    </location>
</feature>
<reference evidence="2 3" key="1">
    <citation type="submission" date="2016-10" db="EMBL/GenBank/DDBJ databases">
        <authorList>
            <person name="de Groot N.N."/>
        </authorList>
    </citation>
    <scope>NUCLEOTIDE SEQUENCE [LARGE SCALE GENOMIC DNA]</scope>
    <source>
        <strain evidence="2 3">ATCC 35958</strain>
    </source>
</reference>
<keyword evidence="1" id="KW-0732">Signal</keyword>
<dbReference type="Pfam" id="PF08757">
    <property type="entry name" value="CotH"/>
    <property type="match status" value="1"/>
</dbReference>
<dbReference type="AlphaFoldDB" id="A0A1H9K2L0"/>
<organism evidence="2 3">
    <name type="scientific">Giesbergeria anulus</name>
    <dbReference type="NCBI Taxonomy" id="180197"/>
    <lineage>
        <taxon>Bacteria</taxon>
        <taxon>Pseudomonadati</taxon>
        <taxon>Pseudomonadota</taxon>
        <taxon>Betaproteobacteria</taxon>
        <taxon>Burkholderiales</taxon>
        <taxon>Comamonadaceae</taxon>
        <taxon>Giesbergeria</taxon>
    </lineage>
</organism>
<accession>A0A1H9K2L0</accession>
<sequence length="660" mass="73580">MTRSIKQLCCAASLLLPALAGSQEFPFFTAAQNGFRLSIPYMEYNSGVSKQGFRVALTTSDGGIFQLEPGSVGIVSPVTPAVNATTIAEVNGAFTLNIPYLEYADGGVTRAFQAALRSTDLSVFRLDPASMIEVPVEESPYVKDAPSVYAVEEAKVLKATVVTTDGTYTFADVNADIDDSDAIVPEVAAHFIVDGYPDDGKTTNATLRLRGHSSRFSAQKSYRIKLANDAAAWRDEKTLQFNKHPYDLTRMRNKLAFDLFRDIPHIPSLRTQFVRISITNKNASGISYATGDFGLFTHVEKMGKEYLSKRGLPTDGNIYKAEDFDFRLSANLALDSKGKPLSKTEFEKVLSLEADNGNHEKLIAMINAVNDSGTDFDTVFTKYFDRKNYLTWLASNILMGNRDTINQNFALHQPKANDKFYFLPWDYDGAFGFEDQPDQKVASPLYAPHQQTVANWWGAPLHQRFLSNPKYRAELVATVNELAERYLTEAKIKEKIDAYRPLVRPSVTTSPDLNDLPLVSNAASSEWDAECTRIAKVIRTNLANFTSTLENPMPFWQSATNQGNQIRFSWGQSVDLQGDPVRYTAMISAKPDFSSIRTQIDLTENEWLMPMLPDGSWYLKVSATDSKGNTREAFDIMESANTRYFGVLPFVVRGSQIVQQ</sequence>
<evidence type="ECO:0000313" key="3">
    <source>
        <dbReference type="Proteomes" id="UP000199766"/>
    </source>
</evidence>
<proteinExistence type="predicted"/>
<gene>
    <name evidence="2" type="ORF">SAMN02982919_01426</name>
</gene>
<keyword evidence="2" id="KW-0167">Capsid protein</keyword>
<protein>
    <submittedName>
        <fullName evidence="2">Spore coat protein H</fullName>
    </submittedName>
</protein>
<evidence type="ECO:0000256" key="1">
    <source>
        <dbReference type="SAM" id="SignalP"/>
    </source>
</evidence>
<dbReference type="PANTHER" id="PTHR40050:SF1">
    <property type="entry name" value="INNER SPORE COAT PROTEIN H"/>
    <property type="match status" value="1"/>
</dbReference>
<dbReference type="PANTHER" id="PTHR40050">
    <property type="entry name" value="INNER SPORE COAT PROTEIN H"/>
    <property type="match status" value="1"/>
</dbReference>
<dbReference type="InterPro" id="IPR014867">
    <property type="entry name" value="Spore_coat_CotH_CotH2/3/7"/>
</dbReference>
<evidence type="ECO:0000313" key="2">
    <source>
        <dbReference type="EMBL" id="SEQ93352.1"/>
    </source>
</evidence>
<dbReference type="RefSeq" id="WP_091455060.1">
    <property type="nucleotide sequence ID" value="NZ_FOGD01000003.1"/>
</dbReference>
<dbReference type="OrthoDB" id="3235126at2"/>